<feature type="transmembrane region" description="Helical" evidence="1">
    <location>
        <begin position="40"/>
        <end position="61"/>
    </location>
</feature>
<dbReference type="Pfam" id="PF00990">
    <property type="entry name" value="GGDEF"/>
    <property type="match status" value="1"/>
</dbReference>
<feature type="domain" description="GGDEF" evidence="2">
    <location>
        <begin position="167"/>
        <end position="310"/>
    </location>
</feature>
<proteinExistence type="predicted"/>
<keyword evidence="1" id="KW-1133">Transmembrane helix</keyword>
<evidence type="ECO:0000313" key="4">
    <source>
        <dbReference type="Proteomes" id="UP000188246"/>
    </source>
</evidence>
<dbReference type="RefSeq" id="WP_077276561.1">
    <property type="nucleotide sequence ID" value="NZ_CP019609.1"/>
</dbReference>
<dbReference type="GO" id="GO:0005886">
    <property type="term" value="C:plasma membrane"/>
    <property type="evidence" value="ECO:0007669"/>
    <property type="project" value="TreeGrafter"/>
</dbReference>
<dbReference type="SMART" id="SM00267">
    <property type="entry name" value="GGDEF"/>
    <property type="match status" value="1"/>
</dbReference>
<accession>A0A1Q2D831</accession>
<dbReference type="CDD" id="cd01949">
    <property type="entry name" value="GGDEF"/>
    <property type="match status" value="1"/>
</dbReference>
<feature type="transmembrane region" description="Helical" evidence="1">
    <location>
        <begin position="103"/>
        <end position="124"/>
    </location>
</feature>
<dbReference type="PANTHER" id="PTHR45138">
    <property type="entry name" value="REGULATORY COMPONENTS OF SENSORY TRANSDUCTION SYSTEM"/>
    <property type="match status" value="1"/>
</dbReference>
<evidence type="ECO:0000256" key="1">
    <source>
        <dbReference type="SAM" id="Phobius"/>
    </source>
</evidence>
<keyword evidence="1" id="KW-0472">Membrane</keyword>
<keyword evidence="4" id="KW-1185">Reference proteome</keyword>
<feature type="transmembrane region" description="Helical" evidence="1">
    <location>
        <begin position="7"/>
        <end position="28"/>
    </location>
</feature>
<dbReference type="InterPro" id="IPR050469">
    <property type="entry name" value="Diguanylate_Cyclase"/>
</dbReference>
<evidence type="ECO:0000313" key="3">
    <source>
        <dbReference type="EMBL" id="AQP54480.1"/>
    </source>
</evidence>
<dbReference type="GO" id="GO:0043709">
    <property type="term" value="P:cell adhesion involved in single-species biofilm formation"/>
    <property type="evidence" value="ECO:0007669"/>
    <property type="project" value="TreeGrafter"/>
</dbReference>
<gene>
    <name evidence="3" type="ORF">BW732_09865</name>
</gene>
<evidence type="ECO:0000259" key="2">
    <source>
        <dbReference type="PROSITE" id="PS50887"/>
    </source>
</evidence>
<dbReference type="GO" id="GO:1902201">
    <property type="term" value="P:negative regulation of bacterial-type flagellum-dependent cell motility"/>
    <property type="evidence" value="ECO:0007669"/>
    <property type="project" value="TreeGrafter"/>
</dbReference>
<dbReference type="KEGG" id="vpi:BW732_09865"/>
<dbReference type="EMBL" id="CP019609">
    <property type="protein sequence ID" value="AQP54480.1"/>
    <property type="molecule type" value="Genomic_DNA"/>
</dbReference>
<keyword evidence="1" id="KW-0812">Transmembrane</keyword>
<reference evidence="3 4" key="1">
    <citation type="journal article" date="2010" name="Int. J. Syst. Evol. Microbiol.">
        <title>Vagococcus penaei sp. nov., isolated from spoilage microbiota of cooked shrimp (Penaeus vannamei).</title>
        <authorList>
            <person name="Jaffres E."/>
            <person name="Prevost H."/>
            <person name="Rossero A."/>
            <person name="Joffraud J.J."/>
            <person name="Dousset X."/>
        </authorList>
    </citation>
    <scope>NUCLEOTIDE SEQUENCE [LARGE SCALE GENOMIC DNA]</scope>
    <source>
        <strain evidence="3 4">CD276</strain>
    </source>
</reference>
<feature type="transmembrane region" description="Helical" evidence="1">
    <location>
        <begin position="73"/>
        <end position="91"/>
    </location>
</feature>
<dbReference type="PANTHER" id="PTHR45138:SF6">
    <property type="entry name" value="DIGUANYLATE CYCLASE DGCN"/>
    <property type="match status" value="1"/>
</dbReference>
<dbReference type="NCBIfam" id="TIGR00254">
    <property type="entry name" value="GGDEF"/>
    <property type="match status" value="1"/>
</dbReference>
<dbReference type="GO" id="GO:0052621">
    <property type="term" value="F:diguanylate cyclase activity"/>
    <property type="evidence" value="ECO:0007669"/>
    <property type="project" value="TreeGrafter"/>
</dbReference>
<dbReference type="Proteomes" id="UP000188246">
    <property type="component" value="Chromosome"/>
</dbReference>
<dbReference type="STRING" id="633807.BW732_09865"/>
<dbReference type="AlphaFoldDB" id="A0A1Q2D831"/>
<dbReference type="PROSITE" id="PS50887">
    <property type="entry name" value="GGDEF"/>
    <property type="match status" value="1"/>
</dbReference>
<dbReference type="InterPro" id="IPR000160">
    <property type="entry name" value="GGDEF_dom"/>
</dbReference>
<organism evidence="3 4">
    <name type="scientific">Vagococcus penaei</name>
    <dbReference type="NCBI Taxonomy" id="633807"/>
    <lineage>
        <taxon>Bacteria</taxon>
        <taxon>Bacillati</taxon>
        <taxon>Bacillota</taxon>
        <taxon>Bacilli</taxon>
        <taxon>Lactobacillales</taxon>
        <taxon>Enterococcaceae</taxon>
        <taxon>Vagococcus</taxon>
    </lineage>
</organism>
<sequence>MRYLPIFFSVIYGAPLIGTVAAFVVVTFKTIEYILLGASISLYLNNFLFTLFILWISYILYKKDLPIKITSQLFLGYVLLARFLIFSFIFYPVWTMSLSVNMAMYLVVFSSIFLITSWIVHAVIEFFKKLTLYKTSATYDKLTNFYNKEAFMILFEHSFNSLIEQNRTFSLAIIDIDNFKVVNDTYGHLTGDQLLKKIATVIKSLVNHQDIQCFRIGGDELALIFNYDTPSAFLSPSDYCRKIVKELEGTPLIIDNVIIPITLSIGIVTTYHTETEEITTYQADDIFKLADKQLYLAKNKGKNTVEHTIVKI</sequence>
<dbReference type="SUPFAM" id="SSF55073">
    <property type="entry name" value="Nucleotide cyclase"/>
    <property type="match status" value="1"/>
</dbReference>
<name>A0A1Q2D831_9ENTE</name>
<dbReference type="Gene3D" id="3.30.70.270">
    <property type="match status" value="1"/>
</dbReference>
<protein>
    <recommendedName>
        <fullName evidence="2">GGDEF domain-containing protein</fullName>
    </recommendedName>
</protein>
<dbReference type="InterPro" id="IPR029787">
    <property type="entry name" value="Nucleotide_cyclase"/>
</dbReference>
<dbReference type="InterPro" id="IPR043128">
    <property type="entry name" value="Rev_trsase/Diguanyl_cyclase"/>
</dbReference>